<keyword evidence="1" id="KW-0175">Coiled coil</keyword>
<evidence type="ECO:0000259" key="2">
    <source>
        <dbReference type="Pfam" id="PF23309"/>
    </source>
</evidence>
<proteinExistence type="predicted"/>
<accession>A0A3P8BYF8</accession>
<sequence length="214" mass="25297">MEQIADVLALMQQQLQLLQQQQKDTSDNFMRMLEKIEARSAEQLPIVVKDKHTVFDSLYRHFEKFTYDADNGRTFDGWYKRFKDVFDNDCGDLDDKKKTRTRQPAGRRLSSALTWDEAIATLERLFGSAKTLFRRRFEWFKIQYEHQDFNAYETLVRTRCTDAKLDCIDFDGLQCLVYVAGFQGANRTRLLRKLDQAEKLSIKDFTAEYQLIKS</sequence>
<organism evidence="4 5">
    <name type="scientific">Heligmosomoides polygyrus</name>
    <name type="common">Parasitic roundworm</name>
    <dbReference type="NCBI Taxonomy" id="6339"/>
    <lineage>
        <taxon>Eukaryota</taxon>
        <taxon>Metazoa</taxon>
        <taxon>Ecdysozoa</taxon>
        <taxon>Nematoda</taxon>
        <taxon>Chromadorea</taxon>
        <taxon>Rhabditida</taxon>
        <taxon>Rhabditina</taxon>
        <taxon>Rhabditomorpha</taxon>
        <taxon>Strongyloidea</taxon>
        <taxon>Heligmosomidae</taxon>
        <taxon>Heligmosomoides</taxon>
    </lineage>
</organism>
<name>A0A183G8V2_HELPZ</name>
<keyword evidence="4" id="KW-1185">Reference proteome</keyword>
<evidence type="ECO:0000313" key="5">
    <source>
        <dbReference type="WBParaSite" id="HPBE_0001833401-mRNA-1"/>
    </source>
</evidence>
<dbReference type="OrthoDB" id="5835042at2759"/>
<feature type="coiled-coil region" evidence="1">
    <location>
        <begin position="1"/>
        <end position="28"/>
    </location>
</feature>
<feature type="domain" description="DUF7083" evidence="2">
    <location>
        <begin position="55"/>
        <end position="100"/>
    </location>
</feature>
<dbReference type="EMBL" id="UZAH01030621">
    <property type="protein sequence ID" value="VDP11164.1"/>
    <property type="molecule type" value="Genomic_DNA"/>
</dbReference>
<evidence type="ECO:0000313" key="4">
    <source>
        <dbReference type="Proteomes" id="UP000050761"/>
    </source>
</evidence>
<evidence type="ECO:0000256" key="1">
    <source>
        <dbReference type="SAM" id="Coils"/>
    </source>
</evidence>
<reference evidence="5" key="2">
    <citation type="submission" date="2019-09" db="UniProtKB">
        <authorList>
            <consortium name="WormBaseParasite"/>
        </authorList>
    </citation>
    <scope>IDENTIFICATION</scope>
</reference>
<dbReference type="Proteomes" id="UP000050761">
    <property type="component" value="Unassembled WGS sequence"/>
</dbReference>
<gene>
    <name evidence="3" type="ORF">HPBE_LOCUS18333</name>
</gene>
<evidence type="ECO:0000313" key="3">
    <source>
        <dbReference type="EMBL" id="VDP11164.1"/>
    </source>
</evidence>
<protein>
    <recommendedName>
        <fullName evidence="2">DUF7083 domain-containing protein</fullName>
    </recommendedName>
</protein>
<dbReference type="AlphaFoldDB" id="A0A183G8V2"/>
<dbReference type="WBParaSite" id="HPBE_0001833401-mRNA-1">
    <property type="protein sequence ID" value="HPBE_0001833401-mRNA-1"/>
    <property type="gene ID" value="HPBE_0001833401"/>
</dbReference>
<reference evidence="3 4" key="1">
    <citation type="submission" date="2018-11" db="EMBL/GenBank/DDBJ databases">
        <authorList>
            <consortium name="Pathogen Informatics"/>
        </authorList>
    </citation>
    <scope>NUCLEOTIDE SEQUENCE [LARGE SCALE GENOMIC DNA]</scope>
</reference>
<dbReference type="InterPro" id="IPR055510">
    <property type="entry name" value="DUF7083"/>
</dbReference>
<dbReference type="Pfam" id="PF23309">
    <property type="entry name" value="DUF7083"/>
    <property type="match status" value="1"/>
</dbReference>
<accession>A0A183G8V2</accession>